<keyword evidence="7" id="KW-1185">Reference proteome</keyword>
<dbReference type="InterPro" id="IPR036864">
    <property type="entry name" value="Zn2-C6_fun-type_DNA-bd_sf"/>
</dbReference>
<dbReference type="GO" id="GO:0000981">
    <property type="term" value="F:DNA-binding transcription factor activity, RNA polymerase II-specific"/>
    <property type="evidence" value="ECO:0007669"/>
    <property type="project" value="InterPro"/>
</dbReference>
<dbReference type="GO" id="GO:0003677">
    <property type="term" value="F:DNA binding"/>
    <property type="evidence" value="ECO:0007669"/>
    <property type="project" value="InterPro"/>
</dbReference>
<dbReference type="EMBL" id="RWJN01000109">
    <property type="protein sequence ID" value="TCD67133.1"/>
    <property type="molecule type" value="Genomic_DNA"/>
</dbReference>
<organism evidence="6 7">
    <name type="scientific">Steccherinum ochraceum</name>
    <dbReference type="NCBI Taxonomy" id="92696"/>
    <lineage>
        <taxon>Eukaryota</taxon>
        <taxon>Fungi</taxon>
        <taxon>Dikarya</taxon>
        <taxon>Basidiomycota</taxon>
        <taxon>Agaricomycotina</taxon>
        <taxon>Agaricomycetes</taxon>
        <taxon>Polyporales</taxon>
        <taxon>Steccherinaceae</taxon>
        <taxon>Steccherinum</taxon>
    </lineage>
</organism>
<dbReference type="Pfam" id="PF00172">
    <property type="entry name" value="Zn_clus"/>
    <property type="match status" value="1"/>
</dbReference>
<feature type="compositionally biased region" description="Low complexity" evidence="4">
    <location>
        <begin position="732"/>
        <end position="743"/>
    </location>
</feature>
<dbReference type="CDD" id="cd12148">
    <property type="entry name" value="fungal_TF_MHR"/>
    <property type="match status" value="1"/>
</dbReference>
<keyword evidence="3" id="KW-0539">Nucleus</keyword>
<feature type="compositionally biased region" description="Low complexity" evidence="4">
    <location>
        <begin position="123"/>
        <end position="133"/>
    </location>
</feature>
<dbReference type="GO" id="GO:0005634">
    <property type="term" value="C:nucleus"/>
    <property type="evidence" value="ECO:0007669"/>
    <property type="project" value="UniProtKB-SubCell"/>
</dbReference>
<sequence length="888" mass="97546">MATTESSTSAPKALPNPGGKTKQTRRRQRLSCVECARRRQKCDRQIPCGLCTARGIPDLCRWEPIVVRPAPQRAPVQALQTQNNTVEALLARVSALEEALHKKEKEQHARSSLATTIELPATNDSSDSGNSSSPEEEYPDPWEFNGASRYPSGELKLLEKQDGPVALINLDVQIAAVALAQLSLAPKTEYVGVGSVLSAIHKLGDPELCKVSYAQTGVVRTHKTEPGERPVVSPIRGFLAQLPPRNQVEELINIFFLTRNAEFGISEVWFRAATQTMWYYADKECCPGCPQYGCCSGCREEVNPHWLSLFFAVLSITPFENGSEMRSKLFYNALACRRLIEDILHASAAEVTDRSLVGSVLSCLASTVLAAYLVEHGRVSEAWKVVGGALRCALALGLHRDAQWRRWENMGAVERELRTLTWWLLVNADRQYSFILGRPVMTQRGTFETATLPAAQHGDGSPNPHVLFRKYMCTLSEIISDSTMKCLQWESPTYQTISELGERFKKWEQDLPARFRWRVSPNPKHIPDDDAPPTPPRLLAYQRVLLCAWSLDTAMSIHRLYLMESPPANAHPDVLKLNRTKRGLNPARECCIALAIELTRILLQFHEESSRWPVRERMTPTLLAFFTFDGAIALAGALSQVPPHPQAAECLKLFKHAMIALEDMAVMADPASDREGETPKKGIVVLRALLKSGGWDSHEQEQGAPDTRGFMGSVASHLPSDGQDVPVVDTISTSSYASEFSSSYPPKPTVDVHQSTSQDSRSSHGSPMSNHSSSSYSSSSPPYNLAPPEVFPPPMASSIYTSSPADFGNLPESFISTASSVNAMNSPPSMIMPYDLLQNTIPSSSDSATFDMDWVKLTGMDSQWYGGGNGLGDDGQGSTIGNAPAMGS</sequence>
<feature type="domain" description="Zn(2)-C6 fungal-type" evidence="5">
    <location>
        <begin position="31"/>
        <end position="62"/>
    </location>
</feature>
<dbReference type="SUPFAM" id="SSF57701">
    <property type="entry name" value="Zn2/Cys6 DNA-binding domain"/>
    <property type="match status" value="1"/>
</dbReference>
<dbReference type="PANTHER" id="PTHR31001:SF87">
    <property type="entry name" value="COL-21"/>
    <property type="match status" value="1"/>
</dbReference>
<dbReference type="PANTHER" id="PTHR31001">
    <property type="entry name" value="UNCHARACTERIZED TRANSCRIPTIONAL REGULATORY PROTEIN"/>
    <property type="match status" value="1"/>
</dbReference>
<evidence type="ECO:0000313" key="7">
    <source>
        <dbReference type="Proteomes" id="UP000292702"/>
    </source>
</evidence>
<reference evidence="6 7" key="1">
    <citation type="submission" date="2018-11" db="EMBL/GenBank/DDBJ databases">
        <title>Genome assembly of Steccherinum ochraceum LE-BIN_3174, the white-rot fungus of the Steccherinaceae family (The Residual Polyporoid clade, Polyporales, Basidiomycota).</title>
        <authorList>
            <person name="Fedorova T.V."/>
            <person name="Glazunova O.A."/>
            <person name="Landesman E.O."/>
            <person name="Moiseenko K.V."/>
            <person name="Psurtseva N.V."/>
            <person name="Savinova O.S."/>
            <person name="Shakhova N.V."/>
            <person name="Tyazhelova T.V."/>
            <person name="Vasina D.V."/>
        </authorList>
    </citation>
    <scope>NUCLEOTIDE SEQUENCE [LARGE SCALE GENOMIC DNA]</scope>
    <source>
        <strain evidence="6 7">LE-BIN_3174</strain>
    </source>
</reference>
<dbReference type="Pfam" id="PF04082">
    <property type="entry name" value="Fungal_trans"/>
    <property type="match status" value="1"/>
</dbReference>
<dbReference type="GO" id="GO:0008270">
    <property type="term" value="F:zinc ion binding"/>
    <property type="evidence" value="ECO:0007669"/>
    <property type="project" value="InterPro"/>
</dbReference>
<evidence type="ECO:0000256" key="3">
    <source>
        <dbReference type="ARBA" id="ARBA00023242"/>
    </source>
</evidence>
<dbReference type="OrthoDB" id="3364175at2759"/>
<dbReference type="InterPro" id="IPR050613">
    <property type="entry name" value="Sec_Metabolite_Reg"/>
</dbReference>
<feature type="region of interest" description="Disordered" evidence="4">
    <location>
        <begin position="695"/>
        <end position="789"/>
    </location>
</feature>
<dbReference type="Gene3D" id="4.10.240.10">
    <property type="entry name" value="Zn(2)-C6 fungal-type DNA-binding domain"/>
    <property type="match status" value="1"/>
</dbReference>
<feature type="region of interest" description="Disordered" evidence="4">
    <location>
        <begin position="868"/>
        <end position="888"/>
    </location>
</feature>
<feature type="compositionally biased region" description="Low complexity" evidence="4">
    <location>
        <begin position="763"/>
        <end position="780"/>
    </location>
</feature>
<feature type="region of interest" description="Disordered" evidence="4">
    <location>
        <begin position="1"/>
        <end position="29"/>
    </location>
</feature>
<evidence type="ECO:0000313" key="6">
    <source>
        <dbReference type="EMBL" id="TCD67133.1"/>
    </source>
</evidence>
<dbReference type="GO" id="GO:0006351">
    <property type="term" value="P:DNA-templated transcription"/>
    <property type="evidence" value="ECO:0007669"/>
    <property type="project" value="InterPro"/>
</dbReference>
<dbReference type="PROSITE" id="PS50048">
    <property type="entry name" value="ZN2_CY6_FUNGAL_2"/>
    <property type="match status" value="1"/>
</dbReference>
<protein>
    <submittedName>
        <fullName evidence="6">Oaf3p</fullName>
    </submittedName>
</protein>
<evidence type="ECO:0000256" key="2">
    <source>
        <dbReference type="ARBA" id="ARBA00022723"/>
    </source>
</evidence>
<evidence type="ECO:0000256" key="1">
    <source>
        <dbReference type="ARBA" id="ARBA00004123"/>
    </source>
</evidence>
<comment type="caution">
    <text evidence="6">The sequence shown here is derived from an EMBL/GenBank/DDBJ whole genome shotgun (WGS) entry which is preliminary data.</text>
</comment>
<feature type="region of interest" description="Disordered" evidence="4">
    <location>
        <begin position="101"/>
        <end position="145"/>
    </location>
</feature>
<proteinExistence type="predicted"/>
<name>A0A4R0RJS1_9APHY</name>
<accession>A0A4R0RJS1</accession>
<comment type="subcellular location">
    <subcellularLocation>
        <location evidence="1">Nucleus</location>
    </subcellularLocation>
</comment>
<dbReference type="SMART" id="SM00906">
    <property type="entry name" value="Fungal_trans"/>
    <property type="match status" value="1"/>
</dbReference>
<evidence type="ECO:0000256" key="4">
    <source>
        <dbReference type="SAM" id="MobiDB-lite"/>
    </source>
</evidence>
<gene>
    <name evidence="6" type="primary">OAF3_2</name>
    <name evidence="6" type="ORF">EIP91_000473</name>
</gene>
<dbReference type="InterPro" id="IPR007219">
    <property type="entry name" value="XnlR_reg_dom"/>
</dbReference>
<dbReference type="InterPro" id="IPR001138">
    <property type="entry name" value="Zn2Cys6_DnaBD"/>
</dbReference>
<dbReference type="AlphaFoldDB" id="A0A4R0RJS1"/>
<dbReference type="PROSITE" id="PS00463">
    <property type="entry name" value="ZN2_CY6_FUNGAL_1"/>
    <property type="match status" value="1"/>
</dbReference>
<dbReference type="Proteomes" id="UP000292702">
    <property type="component" value="Unassembled WGS sequence"/>
</dbReference>
<feature type="compositionally biased region" description="Polar residues" evidence="4">
    <location>
        <begin position="1"/>
        <end position="10"/>
    </location>
</feature>
<evidence type="ECO:0000259" key="5">
    <source>
        <dbReference type="PROSITE" id="PS50048"/>
    </source>
</evidence>
<dbReference type="SMART" id="SM00066">
    <property type="entry name" value="GAL4"/>
    <property type="match status" value="1"/>
</dbReference>
<dbReference type="STRING" id="92696.A0A4R0RJS1"/>
<keyword evidence="2" id="KW-0479">Metal-binding</keyword>